<dbReference type="Pfam" id="PF04101">
    <property type="entry name" value="Glyco_tran_28_C"/>
    <property type="match status" value="1"/>
</dbReference>
<name>A0A058ZBB5_FONAL</name>
<evidence type="ECO:0000256" key="2">
    <source>
        <dbReference type="ARBA" id="ARBA00006962"/>
    </source>
</evidence>
<dbReference type="OrthoDB" id="20273at2759"/>
<evidence type="ECO:0000256" key="3">
    <source>
        <dbReference type="ARBA" id="ARBA00012614"/>
    </source>
</evidence>
<dbReference type="GO" id="GO:0006488">
    <property type="term" value="P:dolichol-linked oligosaccharide biosynthetic process"/>
    <property type="evidence" value="ECO:0007669"/>
    <property type="project" value="InterPro"/>
</dbReference>
<dbReference type="AlphaFoldDB" id="A0A058ZBB5"/>
<keyword evidence="6" id="KW-0808">Transferase</keyword>
<gene>
    <name evidence="9" type="ORF">H696_01137</name>
</gene>
<organism evidence="9">
    <name type="scientific">Fonticula alba</name>
    <name type="common">Slime mold</name>
    <dbReference type="NCBI Taxonomy" id="691883"/>
    <lineage>
        <taxon>Eukaryota</taxon>
        <taxon>Rotosphaerida</taxon>
        <taxon>Fonticulaceae</taxon>
        <taxon>Fonticula</taxon>
    </lineage>
</organism>
<evidence type="ECO:0000256" key="6">
    <source>
        <dbReference type="ARBA" id="ARBA00022679"/>
    </source>
</evidence>
<accession>A0A058ZBB5</accession>
<keyword evidence="5" id="KW-0328">Glycosyltransferase</keyword>
<dbReference type="GO" id="GO:0005783">
    <property type="term" value="C:endoplasmic reticulum"/>
    <property type="evidence" value="ECO:0007669"/>
    <property type="project" value="UniProtKB-SubCell"/>
</dbReference>
<protein>
    <recommendedName>
        <fullName evidence="4">UDP-N-acetylglucosamine transferase subunit ALG13</fullName>
        <ecNumber evidence="3">2.4.1.141</ecNumber>
    </recommendedName>
</protein>
<proteinExistence type="inferred from homology"/>
<keyword evidence="7" id="KW-0256">Endoplasmic reticulum</keyword>
<dbReference type="OMA" id="HENHQAE"/>
<evidence type="ECO:0000259" key="8">
    <source>
        <dbReference type="Pfam" id="PF04101"/>
    </source>
</evidence>
<evidence type="ECO:0000256" key="4">
    <source>
        <dbReference type="ARBA" id="ARBA00017468"/>
    </source>
</evidence>
<dbReference type="GeneID" id="20525862"/>
<sequence length="194" mass="20777">MTKALSVFVTVGTTRFDMLIQAISDPAFHISLIDLGVQALCVQAGVSPWPGDPVLPLSTTVVHNGRALAIQVVDYLPSLTESYDSADLVICHAGAGTIFEVLRHPRRPRVITVPNPTLMHGHQSELAGAMEAEGYLFSATTSTVCQTALRVLGDIVTLQHSPGREAVSAPKELPPPPRGVLAQIFFEELAHIPQ</sequence>
<feature type="domain" description="Glycosyl transferase family 28 C-terminal" evidence="8">
    <location>
        <begin position="7"/>
        <end position="140"/>
    </location>
</feature>
<dbReference type="InterPro" id="IPR039042">
    <property type="entry name" value="Alg13-like"/>
</dbReference>
<comment type="similarity">
    <text evidence="2">Belongs to the glycosyltransferase 28 family.</text>
</comment>
<evidence type="ECO:0000256" key="7">
    <source>
        <dbReference type="ARBA" id="ARBA00022824"/>
    </source>
</evidence>
<dbReference type="EMBL" id="KB932202">
    <property type="protein sequence ID" value="KCV71715.1"/>
    <property type="molecule type" value="Genomic_DNA"/>
</dbReference>
<dbReference type="InterPro" id="IPR007235">
    <property type="entry name" value="Glyco_trans_28_C"/>
</dbReference>
<dbReference type="GO" id="GO:0004577">
    <property type="term" value="F:N-acetylglucosaminyldiphosphodolichol N-acetylglucosaminyltransferase activity"/>
    <property type="evidence" value="ECO:0007669"/>
    <property type="project" value="UniProtKB-EC"/>
</dbReference>
<comment type="subcellular location">
    <subcellularLocation>
        <location evidence="1">Endoplasmic reticulum</location>
    </subcellularLocation>
</comment>
<dbReference type="STRING" id="691883.A0A058ZBB5"/>
<evidence type="ECO:0000313" key="10">
    <source>
        <dbReference type="Proteomes" id="UP000030693"/>
    </source>
</evidence>
<evidence type="ECO:0000313" key="9">
    <source>
        <dbReference type="EMBL" id="KCV71715.1"/>
    </source>
</evidence>
<evidence type="ECO:0000256" key="5">
    <source>
        <dbReference type="ARBA" id="ARBA00022676"/>
    </source>
</evidence>
<dbReference type="eggNOG" id="KOG3349">
    <property type="taxonomic scope" value="Eukaryota"/>
</dbReference>
<evidence type="ECO:0000256" key="1">
    <source>
        <dbReference type="ARBA" id="ARBA00004240"/>
    </source>
</evidence>
<keyword evidence="10" id="KW-1185">Reference proteome</keyword>
<dbReference type="PANTHER" id="PTHR12867:SF6">
    <property type="entry name" value="N-ACETYLGLUCOSAMINYLDIPHOSPHODOLICHOL N-ACETYLGLUCOSAMINYLTRANSFERASE"/>
    <property type="match status" value="1"/>
</dbReference>
<dbReference type="Gene3D" id="3.40.50.2000">
    <property type="entry name" value="Glycogen Phosphorylase B"/>
    <property type="match status" value="1"/>
</dbReference>
<dbReference type="RefSeq" id="XP_009493293.1">
    <property type="nucleotide sequence ID" value="XM_009495018.1"/>
</dbReference>
<dbReference type="SUPFAM" id="SSF53756">
    <property type="entry name" value="UDP-Glycosyltransferase/glycogen phosphorylase"/>
    <property type="match status" value="1"/>
</dbReference>
<dbReference type="Proteomes" id="UP000030693">
    <property type="component" value="Unassembled WGS sequence"/>
</dbReference>
<reference evidence="9" key="1">
    <citation type="submission" date="2013-04" db="EMBL/GenBank/DDBJ databases">
        <title>The Genome Sequence of Fonticula alba ATCC 38817.</title>
        <authorList>
            <consortium name="The Broad Institute Genomics Platform"/>
            <person name="Russ C."/>
            <person name="Cuomo C."/>
            <person name="Burger G."/>
            <person name="Gray M.W."/>
            <person name="Holland P.W.H."/>
            <person name="King N."/>
            <person name="Lang F.B.F."/>
            <person name="Roger A.J."/>
            <person name="Ruiz-Trillo I."/>
            <person name="Brown M."/>
            <person name="Walker B."/>
            <person name="Young S."/>
            <person name="Zeng Q."/>
            <person name="Gargeya S."/>
            <person name="Fitzgerald M."/>
            <person name="Haas B."/>
            <person name="Abouelleil A."/>
            <person name="Allen A.W."/>
            <person name="Alvarado L."/>
            <person name="Arachchi H.M."/>
            <person name="Berlin A.M."/>
            <person name="Chapman S.B."/>
            <person name="Gainer-Dewar J."/>
            <person name="Goldberg J."/>
            <person name="Griggs A."/>
            <person name="Gujja S."/>
            <person name="Hansen M."/>
            <person name="Howarth C."/>
            <person name="Imamovic A."/>
            <person name="Ireland A."/>
            <person name="Larimer J."/>
            <person name="McCowan C."/>
            <person name="Murphy C."/>
            <person name="Pearson M."/>
            <person name="Poon T.W."/>
            <person name="Priest M."/>
            <person name="Roberts A."/>
            <person name="Saif S."/>
            <person name="Shea T."/>
            <person name="Sisk P."/>
            <person name="Sykes S."/>
            <person name="Wortman J."/>
            <person name="Nusbaum C."/>
            <person name="Birren B."/>
        </authorList>
    </citation>
    <scope>NUCLEOTIDE SEQUENCE [LARGE SCALE GENOMIC DNA]</scope>
    <source>
        <strain evidence="9">ATCC 38817</strain>
    </source>
</reference>
<dbReference type="EC" id="2.4.1.141" evidence="3"/>
<dbReference type="PANTHER" id="PTHR12867">
    <property type="entry name" value="GLYCOSYL TRANSFERASE-RELATED"/>
    <property type="match status" value="1"/>
</dbReference>